<dbReference type="InterPro" id="IPR006050">
    <property type="entry name" value="DNA_photolyase_N"/>
</dbReference>
<dbReference type="Gene3D" id="1.25.40.80">
    <property type="match status" value="1"/>
</dbReference>
<dbReference type="PANTHER" id="PTHR11455:SF9">
    <property type="entry name" value="CRYPTOCHROME CIRCADIAN CLOCK 5 ISOFORM X1"/>
    <property type="match status" value="1"/>
</dbReference>
<evidence type="ECO:0000313" key="9">
    <source>
        <dbReference type="EMBL" id="MTE27571.1"/>
    </source>
</evidence>
<dbReference type="Pfam" id="PF00875">
    <property type="entry name" value="DNA_photolyase"/>
    <property type="match status" value="1"/>
</dbReference>
<feature type="binding site" evidence="5">
    <location>
        <position position="256"/>
    </location>
    <ligand>
        <name>FAD</name>
        <dbReference type="ChEBI" id="CHEBI:57692"/>
    </ligand>
</feature>
<feature type="site" description="Electron transfer via tryptophanyl radical" evidence="6">
    <location>
        <position position="366"/>
    </location>
</feature>
<dbReference type="GO" id="GO:0003677">
    <property type="term" value="F:DNA binding"/>
    <property type="evidence" value="ECO:0007669"/>
    <property type="project" value="TreeGrafter"/>
</dbReference>
<comment type="cofactor">
    <cofactor evidence="1">
        <name>(6R)-5,10-methylene-5,6,7,8-tetrahydrofolate</name>
        <dbReference type="ChEBI" id="CHEBI:15636"/>
    </cofactor>
</comment>
<dbReference type="AlphaFoldDB" id="A0A7K1GEP9"/>
<comment type="similarity">
    <text evidence="7">Belongs to the DNA photolyase family.</text>
</comment>
<protein>
    <submittedName>
        <fullName evidence="9">Deoxyribodipyrimidine photo-lyase</fullName>
    </submittedName>
</protein>
<keyword evidence="2 5" id="KW-0285">Flavoprotein</keyword>
<evidence type="ECO:0000313" key="10">
    <source>
        <dbReference type="Proteomes" id="UP000447545"/>
    </source>
</evidence>
<dbReference type="InterPro" id="IPR036155">
    <property type="entry name" value="Crypto/Photolyase_N_sf"/>
</dbReference>
<dbReference type="Gene3D" id="3.40.50.620">
    <property type="entry name" value="HUPs"/>
    <property type="match status" value="1"/>
</dbReference>
<evidence type="ECO:0000256" key="2">
    <source>
        <dbReference type="ARBA" id="ARBA00022630"/>
    </source>
</evidence>
<dbReference type="InterPro" id="IPR018394">
    <property type="entry name" value="DNA_photolyase_1_CS_C"/>
</dbReference>
<feature type="domain" description="Photolyase/cryptochrome alpha/beta" evidence="8">
    <location>
        <begin position="4"/>
        <end position="134"/>
    </location>
</feature>
<dbReference type="GO" id="GO:0071949">
    <property type="term" value="F:FAD binding"/>
    <property type="evidence" value="ECO:0007669"/>
    <property type="project" value="TreeGrafter"/>
</dbReference>
<keyword evidence="10" id="KW-1185">Reference proteome</keyword>
<dbReference type="PANTHER" id="PTHR11455">
    <property type="entry name" value="CRYPTOCHROME"/>
    <property type="match status" value="1"/>
</dbReference>
<dbReference type="Pfam" id="PF03441">
    <property type="entry name" value="FAD_binding_7"/>
    <property type="match status" value="1"/>
</dbReference>
<dbReference type="InterPro" id="IPR014729">
    <property type="entry name" value="Rossmann-like_a/b/a_fold"/>
</dbReference>
<feature type="site" description="Electron transfer via tryptophanyl radical" evidence="6">
    <location>
        <position position="290"/>
    </location>
</feature>
<keyword evidence="3 5" id="KW-0274">FAD</keyword>
<keyword evidence="4 7" id="KW-0157">Chromophore</keyword>
<dbReference type="PROSITE" id="PS51645">
    <property type="entry name" value="PHR_CRY_ALPHA_BETA"/>
    <property type="match status" value="1"/>
</dbReference>
<comment type="caution">
    <text evidence="9">The sequence shown here is derived from an EMBL/GenBank/DDBJ whole genome shotgun (WGS) entry which is preliminary data.</text>
</comment>
<feature type="binding site" evidence="5">
    <location>
        <position position="215"/>
    </location>
    <ligand>
        <name>FAD</name>
        <dbReference type="ChEBI" id="CHEBI:57692"/>
    </ligand>
</feature>
<organism evidence="9 10">
    <name type="scientific">Winogradskyella ouciana</name>
    <dbReference type="NCBI Taxonomy" id="2608631"/>
    <lineage>
        <taxon>Bacteria</taxon>
        <taxon>Pseudomonadati</taxon>
        <taxon>Bacteroidota</taxon>
        <taxon>Flavobacteriia</taxon>
        <taxon>Flavobacteriales</taxon>
        <taxon>Flavobacteriaceae</taxon>
        <taxon>Winogradskyella</taxon>
    </lineage>
</organism>
<dbReference type="Gene3D" id="1.10.579.10">
    <property type="entry name" value="DNA Cyclobutane Dipyrimidine Photolyase, subunit A, domain 3"/>
    <property type="match status" value="1"/>
</dbReference>
<dbReference type="PRINTS" id="PR00147">
    <property type="entry name" value="DNAPHOTLYASE"/>
</dbReference>
<evidence type="ECO:0000256" key="1">
    <source>
        <dbReference type="ARBA" id="ARBA00001932"/>
    </source>
</evidence>
<gene>
    <name evidence="9" type="ORF">F1003_11570</name>
</gene>
<dbReference type="GO" id="GO:0006139">
    <property type="term" value="P:nucleobase-containing compound metabolic process"/>
    <property type="evidence" value="ECO:0007669"/>
    <property type="project" value="UniProtKB-ARBA"/>
</dbReference>
<dbReference type="EMBL" id="WJYA01000006">
    <property type="protein sequence ID" value="MTE27571.1"/>
    <property type="molecule type" value="Genomic_DNA"/>
</dbReference>
<dbReference type="Proteomes" id="UP000447545">
    <property type="component" value="Unassembled WGS sequence"/>
</dbReference>
<dbReference type="SUPFAM" id="SSF52425">
    <property type="entry name" value="Cryptochrome/photolyase, N-terminal domain"/>
    <property type="match status" value="1"/>
</dbReference>
<dbReference type="RefSeq" id="WP_155089587.1">
    <property type="nucleotide sequence ID" value="NZ_WJYA01000006.1"/>
</dbReference>
<proteinExistence type="inferred from homology"/>
<keyword evidence="9" id="KW-0456">Lyase</keyword>
<dbReference type="GO" id="GO:0006950">
    <property type="term" value="P:response to stress"/>
    <property type="evidence" value="ECO:0007669"/>
    <property type="project" value="UniProtKB-ARBA"/>
</dbReference>
<evidence type="ECO:0000256" key="7">
    <source>
        <dbReference type="RuleBase" id="RU004182"/>
    </source>
</evidence>
<evidence type="ECO:0000256" key="5">
    <source>
        <dbReference type="PIRSR" id="PIRSR602081-1"/>
    </source>
</evidence>
<feature type="site" description="Electron transfer via tryptophanyl radical" evidence="6">
    <location>
        <position position="343"/>
    </location>
</feature>
<dbReference type="InterPro" id="IPR005101">
    <property type="entry name" value="Cryptochr/Photolyase_FAD-bd"/>
</dbReference>
<sequence length="434" mass="51958">MTNKTNIFWFRRDLRLDDNVGFYEALKGEYPVTPIFIFDSEILDDLPEDDARVTFIFKTLQKMRKTLQDEHNSSIAMFHGKPIDVYKELIKDYDIETVYTNHDYEPYARERDEAIEKLLDDNGIDFKTFKDQVIFEKDEVVKNDGDPYVVYTPYMKTWKEKFKDHNLKIYYTNDYLDNLIQHTRLPNLSLLDIGFNTSSQEIEDYEVTPTLIQEYEAKRNYPAKEATSRLGPHLRFGTVSIRKMIKKAINESNEIFWQELIWREFFMQILWHFPETKDNAFKSKYDRIEWRNNEDEFKKWCEGKTGYPLVDAGMRQLNKTGFMHNRVRMLVGSFLCKHLLIDWRWGEAYFAEKLHDYEMASNVGNWQWVAGSGVDAAPYFRIFNPTTQIDKFDKDQKYIQKWVEEYGTEDYPEKMVDHKEAREHCLTTYKSALN</sequence>
<comment type="cofactor">
    <cofactor evidence="5">
        <name>FAD</name>
        <dbReference type="ChEBI" id="CHEBI:57692"/>
    </cofactor>
    <text evidence="5">Binds 1 FAD per subunit.</text>
</comment>
<dbReference type="InterPro" id="IPR036134">
    <property type="entry name" value="Crypto/Photolyase_FAD-like_sf"/>
</dbReference>
<evidence type="ECO:0000259" key="8">
    <source>
        <dbReference type="PROSITE" id="PS51645"/>
    </source>
</evidence>
<dbReference type="InterPro" id="IPR002081">
    <property type="entry name" value="Cryptochrome/DNA_photolyase_1"/>
</dbReference>
<evidence type="ECO:0000256" key="3">
    <source>
        <dbReference type="ARBA" id="ARBA00022827"/>
    </source>
</evidence>
<dbReference type="SUPFAM" id="SSF48173">
    <property type="entry name" value="Cryptochrome/photolyase FAD-binding domain"/>
    <property type="match status" value="1"/>
</dbReference>
<name>A0A7K1GEP9_9FLAO</name>
<dbReference type="GO" id="GO:0009416">
    <property type="term" value="P:response to light stimulus"/>
    <property type="evidence" value="ECO:0007669"/>
    <property type="project" value="TreeGrafter"/>
</dbReference>
<dbReference type="GO" id="GO:0003904">
    <property type="term" value="F:deoxyribodipyrimidine photo-lyase activity"/>
    <property type="evidence" value="ECO:0007669"/>
    <property type="project" value="TreeGrafter"/>
</dbReference>
<accession>A0A7K1GEP9</accession>
<feature type="binding site" evidence="5">
    <location>
        <begin position="259"/>
        <end position="266"/>
    </location>
    <ligand>
        <name>FAD</name>
        <dbReference type="ChEBI" id="CHEBI:57692"/>
    </ligand>
</feature>
<dbReference type="PROSITE" id="PS00394">
    <property type="entry name" value="DNA_PHOTOLYASES_1_1"/>
    <property type="match status" value="1"/>
</dbReference>
<evidence type="ECO:0000256" key="4">
    <source>
        <dbReference type="ARBA" id="ARBA00022991"/>
    </source>
</evidence>
<evidence type="ECO:0000256" key="6">
    <source>
        <dbReference type="PIRSR" id="PIRSR602081-2"/>
    </source>
</evidence>
<reference evidence="9 10" key="1">
    <citation type="submission" date="2019-11" db="EMBL/GenBank/DDBJ databases">
        <title>Winogradskyella ouciana sp. nov., isolated from the hadal seawater of the Mariana Trench.</title>
        <authorList>
            <person name="Liu R."/>
        </authorList>
    </citation>
    <scope>NUCLEOTIDE SEQUENCE [LARGE SCALE GENOMIC DNA]</scope>
    <source>
        <strain evidence="9 10">ZXX205</strain>
    </source>
</reference>